<dbReference type="EMBL" id="JAUZMY010000056">
    <property type="protein sequence ID" value="MEE2041624.1"/>
    <property type="molecule type" value="Genomic_DNA"/>
</dbReference>
<evidence type="ECO:0000256" key="1">
    <source>
        <dbReference type="SAM" id="MobiDB-lite"/>
    </source>
</evidence>
<feature type="compositionally biased region" description="Gly residues" evidence="1">
    <location>
        <begin position="149"/>
        <end position="160"/>
    </location>
</feature>
<proteinExistence type="predicted"/>
<dbReference type="Proteomes" id="UP001356095">
    <property type="component" value="Unassembled WGS sequence"/>
</dbReference>
<keyword evidence="3" id="KW-1185">Reference proteome</keyword>
<name>A0ABU7KI68_9ACTN</name>
<feature type="compositionally biased region" description="Low complexity" evidence="1">
    <location>
        <begin position="161"/>
        <end position="183"/>
    </location>
</feature>
<comment type="caution">
    <text evidence="2">The sequence shown here is derived from an EMBL/GenBank/DDBJ whole genome shotgun (WGS) entry which is preliminary data.</text>
</comment>
<sequence>MTAERPRIDPGLLAELLDAAPGRVRRKLDAAPRAAEEWDWSADGQVWTVGAGNETVTLNGPRITVADQVSCTCLLSPRCLHLLSVTGMLTPAGEDGDEEPAPAAEPERRGTPGAAPGEQDGSRPAAPSGARAPEGASTGPDGGPQERSGPGGTASAGGAGAAAATRPTGSATPVADPLTAPADTGDDARAAAALAWAAGARTLAAGVRAAGSSQRSELLRAAATARAARLPRLAAACTTVAAGLRDHASPGFALAEYTDALTGLLDTSWRLGGGPEGPRPAPTLADVGIGRRSYTEIGSLRLYGLGCERVVTASGYAGVVTHAVSLTGGTRLWRIGDVVPGDADRAAAVYGAGINFGKSALSHRELGRSGMIAQRVSASADGRLSGGSATTAAVSAGCAWDEAPLSALWERPLSEQVAAAVAAQASPVHRTGDDLVFADLTVTGEADGGTAVVETSTGAPLVLAPDGAQDLLRARNLLRLAAEPGLALRAVARPVPERPGVLVPVTVSAPGLALPEAWKGRVNLSLDILPSAGASSPSRPLPTAAPGADPGLGPLARVLTRLAEAGREAAPADAALLARLRDNHLPTAADVLGEVVESARERWRTTTGESVVPPPDRLARAWLSATTYLGAVHQHLHTLAWTARVGGPA</sequence>
<gene>
    <name evidence="2" type="ORF">Q8791_30825</name>
</gene>
<feature type="compositionally biased region" description="Low complexity" evidence="1">
    <location>
        <begin position="122"/>
        <end position="137"/>
    </location>
</feature>
<feature type="region of interest" description="Disordered" evidence="1">
    <location>
        <begin position="90"/>
        <end position="183"/>
    </location>
</feature>
<evidence type="ECO:0000313" key="3">
    <source>
        <dbReference type="Proteomes" id="UP001356095"/>
    </source>
</evidence>
<protein>
    <recommendedName>
        <fullName evidence="4">SWIM-type domain-containing protein</fullName>
    </recommendedName>
</protein>
<accession>A0ABU7KI68</accession>
<dbReference type="RefSeq" id="WP_330095379.1">
    <property type="nucleotide sequence ID" value="NZ_JAUZMY010000056.1"/>
</dbReference>
<evidence type="ECO:0008006" key="4">
    <source>
        <dbReference type="Google" id="ProtNLM"/>
    </source>
</evidence>
<organism evidence="2 3">
    <name type="scientific">Nocardiopsis codii</name>
    <dbReference type="NCBI Taxonomy" id="3065942"/>
    <lineage>
        <taxon>Bacteria</taxon>
        <taxon>Bacillati</taxon>
        <taxon>Actinomycetota</taxon>
        <taxon>Actinomycetes</taxon>
        <taxon>Streptosporangiales</taxon>
        <taxon>Nocardiopsidaceae</taxon>
        <taxon>Nocardiopsis</taxon>
    </lineage>
</organism>
<evidence type="ECO:0000313" key="2">
    <source>
        <dbReference type="EMBL" id="MEE2041624.1"/>
    </source>
</evidence>
<reference evidence="2 3" key="1">
    <citation type="submission" date="2023-08" db="EMBL/GenBank/DDBJ databases">
        <authorList>
            <person name="Girao M."/>
            <person name="Carvalho M.F."/>
        </authorList>
    </citation>
    <scope>NUCLEOTIDE SEQUENCE [LARGE SCALE GENOMIC DNA]</scope>
    <source>
        <strain evidence="2 3">CT-R113</strain>
    </source>
</reference>